<feature type="region of interest" description="Disordered" evidence="2">
    <location>
        <begin position="470"/>
        <end position="489"/>
    </location>
</feature>
<keyword evidence="1" id="KW-0175">Coiled coil</keyword>
<keyword evidence="4" id="KW-1185">Reference proteome</keyword>
<dbReference type="InterPro" id="IPR005024">
    <property type="entry name" value="Snf7_fam"/>
</dbReference>
<dbReference type="GO" id="GO:0006900">
    <property type="term" value="P:vesicle budding from membrane"/>
    <property type="evidence" value="ECO:0007669"/>
    <property type="project" value="TreeGrafter"/>
</dbReference>
<dbReference type="GO" id="GO:0032511">
    <property type="term" value="P:late endosome to vacuole transport via multivesicular body sorting pathway"/>
    <property type="evidence" value="ECO:0007669"/>
    <property type="project" value="TreeGrafter"/>
</dbReference>
<dbReference type="GO" id="GO:0009898">
    <property type="term" value="C:cytoplasmic side of plasma membrane"/>
    <property type="evidence" value="ECO:0007669"/>
    <property type="project" value="TreeGrafter"/>
</dbReference>
<dbReference type="Proteomes" id="UP001365542">
    <property type="component" value="Unassembled WGS sequence"/>
</dbReference>
<evidence type="ECO:0000256" key="1">
    <source>
        <dbReference type="SAM" id="Coils"/>
    </source>
</evidence>
<feature type="coiled-coil region" evidence="1">
    <location>
        <begin position="265"/>
        <end position="372"/>
    </location>
</feature>
<proteinExistence type="predicted"/>
<dbReference type="AlphaFoldDB" id="A0AAV9XR02"/>
<evidence type="ECO:0000313" key="4">
    <source>
        <dbReference type="Proteomes" id="UP001365542"/>
    </source>
</evidence>
<accession>A0AAV9XR02</accession>
<feature type="compositionally biased region" description="Basic and acidic residues" evidence="2">
    <location>
        <begin position="401"/>
        <end position="427"/>
    </location>
</feature>
<name>A0AAV9XR02_9PEZI</name>
<dbReference type="PANTHER" id="PTHR22761:SF18">
    <property type="entry name" value="SORTING PROTEIN SNF7 FAMILY PROTEIN, PUTATIVE (AFU_ORTHOLOGUE AFUA_2G16692)-RELATED"/>
    <property type="match status" value="1"/>
</dbReference>
<dbReference type="GO" id="GO:0000815">
    <property type="term" value="C:ESCRT III complex"/>
    <property type="evidence" value="ECO:0007669"/>
    <property type="project" value="TreeGrafter"/>
</dbReference>
<sequence>MSDGMSELLSFILTQEDFRKARLPSLYSDFTPLKTVNPDGYTANTTAWKSVLSKATYNGLIPSSSSSTDRLILPITPNLLSSLTIRDYGTPTALGCAVNDGIATEELIPLRTFLSREGSIYYKPWVDPWKVVSWGLRQVGVGGATSSVSGKLTNGEFVVVKNVEETSQKVVRDIGHGSRDIDRIMTLETLEHELPRILQGKDGFRLSEKDVKVLVKHLTRDLGEAKVQGKTIKFKAPESQLTPITDSDITTAQLKHLILTQNLKIEALSSKISALQAKAKKAAGENNKIIALSALKSKKLTEQHLQGVTDNLASLENVLVKIEQAVDNVTLVDTLEQGSKVLAKINKESGGIERVEKVLDELQEQMDETDEITRIVNEPGKIKMDEIEDDVQDEFAALFKEEAGRQKNSEEEERRKKEEAEKRRKEEEEAQLLADRLAGLNVADKPLVTADGEIAAHAVETIDTAVTQEIANMKEDDKRRDDQPEALPA</sequence>
<dbReference type="Gene3D" id="6.10.140.1230">
    <property type="match status" value="1"/>
</dbReference>
<feature type="compositionally biased region" description="Basic and acidic residues" evidence="2">
    <location>
        <begin position="472"/>
        <end position="483"/>
    </location>
</feature>
<protein>
    <submittedName>
        <fullName evidence="3">Charged multivesicular body protein 7</fullName>
    </submittedName>
</protein>
<feature type="region of interest" description="Disordered" evidence="2">
    <location>
        <begin position="401"/>
        <end position="428"/>
    </location>
</feature>
<dbReference type="PANTHER" id="PTHR22761">
    <property type="entry name" value="CHARGED MULTIVESICULAR BODY PROTEIN"/>
    <property type="match status" value="1"/>
</dbReference>
<gene>
    <name evidence="3" type="primary">CHMP7</name>
    <name evidence="3" type="ORF">TWF694_001222</name>
</gene>
<reference evidence="3 4" key="1">
    <citation type="submission" date="2019-10" db="EMBL/GenBank/DDBJ databases">
        <authorList>
            <person name="Palmer J.M."/>
        </authorList>
    </citation>
    <scope>NUCLEOTIDE SEQUENCE [LARGE SCALE GENOMIC DNA]</scope>
    <source>
        <strain evidence="3 4">TWF694</strain>
    </source>
</reference>
<dbReference type="Pfam" id="PF03357">
    <property type="entry name" value="Snf7"/>
    <property type="match status" value="1"/>
</dbReference>
<organism evidence="3 4">
    <name type="scientific">Orbilia ellipsospora</name>
    <dbReference type="NCBI Taxonomy" id="2528407"/>
    <lineage>
        <taxon>Eukaryota</taxon>
        <taxon>Fungi</taxon>
        <taxon>Dikarya</taxon>
        <taxon>Ascomycota</taxon>
        <taxon>Pezizomycotina</taxon>
        <taxon>Orbiliomycetes</taxon>
        <taxon>Orbiliales</taxon>
        <taxon>Orbiliaceae</taxon>
        <taxon>Orbilia</taxon>
    </lineage>
</organism>
<dbReference type="GO" id="GO:0005771">
    <property type="term" value="C:multivesicular body"/>
    <property type="evidence" value="ECO:0007669"/>
    <property type="project" value="TreeGrafter"/>
</dbReference>
<evidence type="ECO:0000256" key="2">
    <source>
        <dbReference type="SAM" id="MobiDB-lite"/>
    </source>
</evidence>
<evidence type="ECO:0000313" key="3">
    <source>
        <dbReference type="EMBL" id="KAK6544532.1"/>
    </source>
</evidence>
<comment type="caution">
    <text evidence="3">The sequence shown here is derived from an EMBL/GenBank/DDBJ whole genome shotgun (WGS) entry which is preliminary data.</text>
</comment>
<dbReference type="EMBL" id="JAVHJO010000001">
    <property type="protein sequence ID" value="KAK6544532.1"/>
    <property type="molecule type" value="Genomic_DNA"/>
</dbReference>